<comment type="caution">
    <text evidence="2">The sequence shown here is derived from an EMBL/GenBank/DDBJ whole genome shotgun (WGS) entry which is preliminary data.</text>
</comment>
<proteinExistence type="predicted"/>
<keyword evidence="1" id="KW-0472">Membrane</keyword>
<keyword evidence="1" id="KW-0812">Transmembrane</keyword>
<sequence length="171" mass="17918">MAKPVQFVLLLGLACLVSAVFGALHNQLSYSVGAGYFYEFKFPQFGVTEDLQNRLGAALVGVRASWWMGLMLGVPVFGLACVLLPSSRVMPVGVAAIVIAMICTLIGAMIGLVLGLYAPQVADQLPLPSGISDEGSFLRAALMHEGAYFGAGFGLLAGLWVVWGARKPASA</sequence>
<feature type="transmembrane region" description="Helical" evidence="1">
    <location>
        <begin position="64"/>
        <end position="85"/>
    </location>
</feature>
<dbReference type="PROSITE" id="PS51257">
    <property type="entry name" value="PROKAR_LIPOPROTEIN"/>
    <property type="match status" value="1"/>
</dbReference>
<keyword evidence="3" id="KW-1185">Reference proteome</keyword>
<evidence type="ECO:0000256" key="1">
    <source>
        <dbReference type="SAM" id="Phobius"/>
    </source>
</evidence>
<feature type="transmembrane region" description="Helical" evidence="1">
    <location>
        <begin position="146"/>
        <end position="165"/>
    </location>
</feature>
<protein>
    <recommendedName>
        <fullName evidence="4">DUF1772 domain-containing protein</fullName>
    </recommendedName>
</protein>
<feature type="transmembrane region" description="Helical" evidence="1">
    <location>
        <begin position="92"/>
        <end position="118"/>
    </location>
</feature>
<name>A0ABT4XPX7_9RHOB</name>
<reference evidence="2 3" key="1">
    <citation type="submission" date="2023-01" db="EMBL/GenBank/DDBJ databases">
        <title>Thalassococcus onchidii sp. nov., isolated from a marine invertebrate from the South China Sea.</title>
        <authorList>
            <person name="Xu S."/>
            <person name="Liu Z."/>
            <person name="Xu Y."/>
        </authorList>
    </citation>
    <scope>NUCLEOTIDE SEQUENCE [LARGE SCALE GENOMIC DNA]</scope>
    <source>
        <strain evidence="2 3">KCTC 32084</strain>
    </source>
</reference>
<accession>A0ABT4XPX7</accession>
<organism evidence="2 3">
    <name type="scientific">Thalassococcus lentus</name>
    <dbReference type="NCBI Taxonomy" id="1210524"/>
    <lineage>
        <taxon>Bacteria</taxon>
        <taxon>Pseudomonadati</taxon>
        <taxon>Pseudomonadota</taxon>
        <taxon>Alphaproteobacteria</taxon>
        <taxon>Rhodobacterales</taxon>
        <taxon>Roseobacteraceae</taxon>
        <taxon>Thalassococcus</taxon>
    </lineage>
</organism>
<evidence type="ECO:0000313" key="3">
    <source>
        <dbReference type="Proteomes" id="UP001210720"/>
    </source>
</evidence>
<keyword evidence="1" id="KW-1133">Transmembrane helix</keyword>
<evidence type="ECO:0008006" key="4">
    <source>
        <dbReference type="Google" id="ProtNLM"/>
    </source>
</evidence>
<gene>
    <name evidence="2" type="ORF">PFY00_04650</name>
</gene>
<dbReference type="RefSeq" id="WP_271431332.1">
    <property type="nucleotide sequence ID" value="NZ_JAQIOY010000001.1"/>
</dbReference>
<dbReference type="Proteomes" id="UP001210720">
    <property type="component" value="Unassembled WGS sequence"/>
</dbReference>
<evidence type="ECO:0000313" key="2">
    <source>
        <dbReference type="EMBL" id="MDA7424004.1"/>
    </source>
</evidence>
<dbReference type="EMBL" id="JAQIOY010000001">
    <property type="protein sequence ID" value="MDA7424004.1"/>
    <property type="molecule type" value="Genomic_DNA"/>
</dbReference>